<evidence type="ECO:0000256" key="10">
    <source>
        <dbReference type="PROSITE-ProRule" id="PRU00042"/>
    </source>
</evidence>
<keyword evidence="8" id="KW-0804">Transcription</keyword>
<keyword evidence="13" id="KW-1185">Reference proteome</keyword>
<dbReference type="GO" id="GO:0005634">
    <property type="term" value="C:nucleus"/>
    <property type="evidence" value="ECO:0007669"/>
    <property type="project" value="UniProtKB-SubCell"/>
</dbReference>
<feature type="domain" description="C2H2-type" evidence="11">
    <location>
        <begin position="363"/>
        <end position="386"/>
    </location>
</feature>
<sequence length="480" mass="56466">MAQFLELSLDEYNAGEVTNQAVCVCCLAQDMPLIHLATCKHSNFLEFYFKFKMEFQTSAVCYQCHALLMKIDRFIQRVQDRFVVLNEKALQYKSVHNLQRTQVEVLCIDLSIDDGLKIEPTTSRKDQKYSIKEECNVLDVGLKDKERELEKKEKPSPLKREKKDIEESYVNKLLVTILSGEEMEKEREKQRKEDKYLKRPFKCEKCIVAFDHEINLRSHVEQKHKQYLDERSAVLHYREKHTKGLQLYKCQVEDCGFETQSHRSYRYHQARHNQVPCTYCGKLYMKGTQLRLHINTVHNKSSVFKCEKCDKQYKQRSGLSVHMQSAHSGDCTAYCDKCRRHFRTEQTLARHLRHHSSHVDKKYMCDECGARFVTKGNLKYHIEWAHLKMANYKCIQCSKVLRTSRSLRRHIEFVHENKQLPRDKICDYCGKGFTSASYLRTHVRSHTGERPHGCARCGAAFAHRAALYTHRKRHATTVIG</sequence>
<proteinExistence type="inferred from homology"/>
<dbReference type="GO" id="GO:0006357">
    <property type="term" value="P:regulation of transcription by RNA polymerase II"/>
    <property type="evidence" value="ECO:0007669"/>
    <property type="project" value="TreeGrafter"/>
</dbReference>
<evidence type="ECO:0000256" key="8">
    <source>
        <dbReference type="ARBA" id="ARBA00023163"/>
    </source>
</evidence>
<dbReference type="Proteomes" id="UP000791440">
    <property type="component" value="Unassembled WGS sequence"/>
</dbReference>
<evidence type="ECO:0000256" key="4">
    <source>
        <dbReference type="ARBA" id="ARBA00022737"/>
    </source>
</evidence>
<accession>A0A921ZKW7</accession>
<keyword evidence="7" id="KW-0805">Transcription regulation</keyword>
<feature type="domain" description="C2H2-type" evidence="11">
    <location>
        <begin position="452"/>
        <end position="475"/>
    </location>
</feature>
<dbReference type="GO" id="GO:0003700">
    <property type="term" value="F:DNA-binding transcription factor activity"/>
    <property type="evidence" value="ECO:0007669"/>
    <property type="project" value="TreeGrafter"/>
</dbReference>
<dbReference type="SMART" id="SM00355">
    <property type="entry name" value="ZnF_C2H2"/>
    <property type="match status" value="9"/>
</dbReference>
<comment type="subcellular location">
    <subcellularLocation>
        <location evidence="1">Nucleus</location>
    </subcellularLocation>
</comment>
<comment type="caution">
    <text evidence="12">The sequence shown here is derived from an EMBL/GenBank/DDBJ whole genome shotgun (WGS) entry which is preliminary data.</text>
</comment>
<keyword evidence="5 10" id="KW-0863">Zinc-finger</keyword>
<keyword evidence="4" id="KW-0677">Repeat</keyword>
<dbReference type="FunFam" id="3.30.160.60:FF:000100">
    <property type="entry name" value="Zinc finger 45-like"/>
    <property type="match status" value="1"/>
</dbReference>
<feature type="domain" description="C2H2-type" evidence="11">
    <location>
        <begin position="392"/>
        <end position="420"/>
    </location>
</feature>
<evidence type="ECO:0000256" key="1">
    <source>
        <dbReference type="ARBA" id="ARBA00004123"/>
    </source>
</evidence>
<dbReference type="PANTHER" id="PTHR24404">
    <property type="entry name" value="ZINC FINGER PROTEIN"/>
    <property type="match status" value="1"/>
</dbReference>
<dbReference type="PANTHER" id="PTHR24404:SF114">
    <property type="entry name" value="KLUMPFUSS, ISOFORM B-RELATED"/>
    <property type="match status" value="1"/>
</dbReference>
<dbReference type="AlphaFoldDB" id="A0A921ZKW7"/>
<evidence type="ECO:0000256" key="2">
    <source>
        <dbReference type="ARBA" id="ARBA00006991"/>
    </source>
</evidence>
<feature type="domain" description="C2H2-type" evidence="11">
    <location>
        <begin position="304"/>
        <end position="332"/>
    </location>
</feature>
<evidence type="ECO:0000313" key="12">
    <source>
        <dbReference type="EMBL" id="KAG6459883.1"/>
    </source>
</evidence>
<protein>
    <recommendedName>
        <fullName evidence="11">C2H2-type domain-containing protein</fullName>
    </recommendedName>
</protein>
<dbReference type="PROSITE" id="PS00028">
    <property type="entry name" value="ZINC_FINGER_C2H2_1"/>
    <property type="match status" value="8"/>
</dbReference>
<reference evidence="12" key="1">
    <citation type="journal article" date="2016" name="Insect Biochem. Mol. Biol.">
        <title>Multifaceted biological insights from a draft genome sequence of the tobacco hornworm moth, Manduca sexta.</title>
        <authorList>
            <person name="Kanost M.R."/>
            <person name="Arrese E.L."/>
            <person name="Cao X."/>
            <person name="Chen Y.R."/>
            <person name="Chellapilla S."/>
            <person name="Goldsmith M.R."/>
            <person name="Grosse-Wilde E."/>
            <person name="Heckel D.G."/>
            <person name="Herndon N."/>
            <person name="Jiang H."/>
            <person name="Papanicolaou A."/>
            <person name="Qu J."/>
            <person name="Soulages J.L."/>
            <person name="Vogel H."/>
            <person name="Walters J."/>
            <person name="Waterhouse R.M."/>
            <person name="Ahn S.J."/>
            <person name="Almeida F.C."/>
            <person name="An C."/>
            <person name="Aqrawi P."/>
            <person name="Bretschneider A."/>
            <person name="Bryant W.B."/>
            <person name="Bucks S."/>
            <person name="Chao H."/>
            <person name="Chevignon G."/>
            <person name="Christen J.M."/>
            <person name="Clarke D.F."/>
            <person name="Dittmer N.T."/>
            <person name="Ferguson L.C.F."/>
            <person name="Garavelou S."/>
            <person name="Gordon K.H.J."/>
            <person name="Gunaratna R.T."/>
            <person name="Han Y."/>
            <person name="Hauser F."/>
            <person name="He Y."/>
            <person name="Heidel-Fischer H."/>
            <person name="Hirsh A."/>
            <person name="Hu Y."/>
            <person name="Jiang H."/>
            <person name="Kalra D."/>
            <person name="Klinner C."/>
            <person name="Konig C."/>
            <person name="Kovar C."/>
            <person name="Kroll A.R."/>
            <person name="Kuwar S.S."/>
            <person name="Lee S.L."/>
            <person name="Lehman R."/>
            <person name="Li K."/>
            <person name="Li Z."/>
            <person name="Liang H."/>
            <person name="Lovelace S."/>
            <person name="Lu Z."/>
            <person name="Mansfield J.H."/>
            <person name="McCulloch K.J."/>
            <person name="Mathew T."/>
            <person name="Morton B."/>
            <person name="Muzny D.M."/>
            <person name="Neunemann D."/>
            <person name="Ongeri F."/>
            <person name="Pauchet Y."/>
            <person name="Pu L.L."/>
            <person name="Pyrousis I."/>
            <person name="Rao X.J."/>
            <person name="Redding A."/>
            <person name="Roesel C."/>
            <person name="Sanchez-Gracia A."/>
            <person name="Schaack S."/>
            <person name="Shukla A."/>
            <person name="Tetreau G."/>
            <person name="Wang Y."/>
            <person name="Xiong G.H."/>
            <person name="Traut W."/>
            <person name="Walsh T.K."/>
            <person name="Worley K.C."/>
            <person name="Wu D."/>
            <person name="Wu W."/>
            <person name="Wu Y.Q."/>
            <person name="Zhang X."/>
            <person name="Zou Z."/>
            <person name="Zucker H."/>
            <person name="Briscoe A.D."/>
            <person name="Burmester T."/>
            <person name="Clem R.J."/>
            <person name="Feyereisen R."/>
            <person name="Grimmelikhuijzen C.J.P."/>
            <person name="Hamodrakas S.J."/>
            <person name="Hansson B.S."/>
            <person name="Huguet E."/>
            <person name="Jermiin L.S."/>
            <person name="Lan Q."/>
            <person name="Lehman H.K."/>
            <person name="Lorenzen M."/>
            <person name="Merzendorfer H."/>
            <person name="Michalopoulos I."/>
            <person name="Morton D.B."/>
            <person name="Muthukrishnan S."/>
            <person name="Oakeshott J.G."/>
            <person name="Palmer W."/>
            <person name="Park Y."/>
            <person name="Passarelli A.L."/>
            <person name="Rozas J."/>
            <person name="Schwartz L.M."/>
            <person name="Smith W."/>
            <person name="Southgate A."/>
            <person name="Vilcinskas A."/>
            <person name="Vogt R."/>
            <person name="Wang P."/>
            <person name="Werren J."/>
            <person name="Yu X.Q."/>
            <person name="Zhou J.J."/>
            <person name="Brown S.J."/>
            <person name="Scherer S.E."/>
            <person name="Richards S."/>
            <person name="Blissard G.W."/>
        </authorList>
    </citation>
    <scope>NUCLEOTIDE SEQUENCE</scope>
</reference>
<dbReference type="FunFam" id="3.30.160.60:FF:000446">
    <property type="entry name" value="Zinc finger protein"/>
    <property type="match status" value="1"/>
</dbReference>
<feature type="domain" description="C2H2-type" evidence="11">
    <location>
        <begin position="201"/>
        <end position="224"/>
    </location>
</feature>
<reference evidence="12" key="2">
    <citation type="submission" date="2020-12" db="EMBL/GenBank/DDBJ databases">
        <authorList>
            <person name="Kanost M."/>
        </authorList>
    </citation>
    <scope>NUCLEOTIDE SEQUENCE</scope>
</reference>
<keyword evidence="6" id="KW-0862">Zinc</keyword>
<evidence type="ECO:0000256" key="7">
    <source>
        <dbReference type="ARBA" id="ARBA00023015"/>
    </source>
</evidence>
<dbReference type="Pfam" id="PF00096">
    <property type="entry name" value="zf-C2H2"/>
    <property type="match status" value="3"/>
</dbReference>
<gene>
    <name evidence="12" type="ORF">O3G_MSEX011648</name>
</gene>
<dbReference type="InterPro" id="IPR050589">
    <property type="entry name" value="Ikaros_C2H2-ZF"/>
</dbReference>
<feature type="domain" description="C2H2-type" evidence="11">
    <location>
        <begin position="333"/>
        <end position="363"/>
    </location>
</feature>
<name>A0A921ZKW7_MANSE</name>
<dbReference type="InterPro" id="IPR013087">
    <property type="entry name" value="Znf_C2H2_type"/>
</dbReference>
<feature type="domain" description="C2H2-type" evidence="11">
    <location>
        <begin position="424"/>
        <end position="451"/>
    </location>
</feature>
<evidence type="ECO:0000259" key="11">
    <source>
        <dbReference type="PROSITE" id="PS50157"/>
    </source>
</evidence>
<dbReference type="FunFam" id="3.30.160.60:FF:000193">
    <property type="entry name" value="Zinc finger protein 300"/>
    <property type="match status" value="1"/>
</dbReference>
<organism evidence="12 13">
    <name type="scientific">Manduca sexta</name>
    <name type="common">Tobacco hawkmoth</name>
    <name type="synonym">Tobacco hornworm</name>
    <dbReference type="NCBI Taxonomy" id="7130"/>
    <lineage>
        <taxon>Eukaryota</taxon>
        <taxon>Metazoa</taxon>
        <taxon>Ecdysozoa</taxon>
        <taxon>Arthropoda</taxon>
        <taxon>Hexapoda</taxon>
        <taxon>Insecta</taxon>
        <taxon>Pterygota</taxon>
        <taxon>Neoptera</taxon>
        <taxon>Endopterygota</taxon>
        <taxon>Lepidoptera</taxon>
        <taxon>Glossata</taxon>
        <taxon>Ditrysia</taxon>
        <taxon>Bombycoidea</taxon>
        <taxon>Sphingidae</taxon>
        <taxon>Sphinginae</taxon>
        <taxon>Sphingini</taxon>
        <taxon>Manduca</taxon>
    </lineage>
</organism>
<dbReference type="EMBL" id="JH668642">
    <property type="protein sequence ID" value="KAG6459883.1"/>
    <property type="molecule type" value="Genomic_DNA"/>
</dbReference>
<dbReference type="GO" id="GO:0000978">
    <property type="term" value="F:RNA polymerase II cis-regulatory region sequence-specific DNA binding"/>
    <property type="evidence" value="ECO:0007669"/>
    <property type="project" value="TreeGrafter"/>
</dbReference>
<evidence type="ECO:0000256" key="5">
    <source>
        <dbReference type="ARBA" id="ARBA00022771"/>
    </source>
</evidence>
<feature type="domain" description="C2H2-type" evidence="11">
    <location>
        <begin position="275"/>
        <end position="303"/>
    </location>
</feature>
<evidence type="ECO:0000313" key="13">
    <source>
        <dbReference type="Proteomes" id="UP000791440"/>
    </source>
</evidence>
<comment type="similarity">
    <text evidence="2">Belongs to the krueppel C2H2-type zinc-finger protein family.</text>
</comment>
<evidence type="ECO:0000256" key="3">
    <source>
        <dbReference type="ARBA" id="ARBA00022723"/>
    </source>
</evidence>
<dbReference type="PROSITE" id="PS50157">
    <property type="entry name" value="ZINC_FINGER_C2H2_2"/>
    <property type="match status" value="8"/>
</dbReference>
<keyword evidence="3" id="KW-0479">Metal-binding</keyword>
<dbReference type="GO" id="GO:0008270">
    <property type="term" value="F:zinc ion binding"/>
    <property type="evidence" value="ECO:0007669"/>
    <property type="project" value="UniProtKB-KW"/>
</dbReference>
<evidence type="ECO:0000256" key="6">
    <source>
        <dbReference type="ARBA" id="ARBA00022833"/>
    </source>
</evidence>
<evidence type="ECO:0000256" key="9">
    <source>
        <dbReference type="ARBA" id="ARBA00023242"/>
    </source>
</evidence>
<keyword evidence="9" id="KW-0539">Nucleus</keyword>